<keyword evidence="1" id="KW-0732">Signal</keyword>
<feature type="domain" description="Bacterial repeat" evidence="2">
    <location>
        <begin position="1467"/>
        <end position="1536"/>
    </location>
</feature>
<dbReference type="Pfam" id="PF17164">
    <property type="entry name" value="DUF5122"/>
    <property type="match status" value="2"/>
</dbReference>
<feature type="chain" id="PRO_5045456578" description="Bacterial repeat domain-containing protein" evidence="1">
    <location>
        <begin position="23"/>
        <end position="1624"/>
    </location>
</feature>
<dbReference type="Pfam" id="PF18998">
    <property type="entry name" value="Flg_new_2"/>
    <property type="match status" value="8"/>
</dbReference>
<dbReference type="InterPro" id="IPR044060">
    <property type="entry name" value="Bacterial_rp_domain"/>
</dbReference>
<gene>
    <name evidence="3" type="ORF">ACFO6Q_00255</name>
</gene>
<keyword evidence="4" id="KW-1185">Reference proteome</keyword>
<feature type="domain" description="Bacterial repeat" evidence="2">
    <location>
        <begin position="553"/>
        <end position="629"/>
    </location>
</feature>
<feature type="domain" description="Bacterial repeat" evidence="2">
    <location>
        <begin position="1541"/>
        <end position="1598"/>
    </location>
</feature>
<name>A0ABV9QPA6_9GAMM</name>
<evidence type="ECO:0000313" key="3">
    <source>
        <dbReference type="EMBL" id="MFC4818736.1"/>
    </source>
</evidence>
<dbReference type="EMBL" id="JBHSHD010000001">
    <property type="protein sequence ID" value="MFC4818736.1"/>
    <property type="molecule type" value="Genomic_DNA"/>
</dbReference>
<dbReference type="NCBIfam" id="TIGR02608">
    <property type="entry name" value="delta_60_rpt"/>
    <property type="match status" value="4"/>
</dbReference>
<feature type="domain" description="Bacterial repeat" evidence="2">
    <location>
        <begin position="1165"/>
        <end position="1233"/>
    </location>
</feature>
<feature type="signal peptide" evidence="1">
    <location>
        <begin position="1"/>
        <end position="22"/>
    </location>
</feature>
<feature type="domain" description="Bacterial repeat" evidence="2">
    <location>
        <begin position="870"/>
        <end position="938"/>
    </location>
</feature>
<evidence type="ECO:0000256" key="1">
    <source>
        <dbReference type="SAM" id="SignalP"/>
    </source>
</evidence>
<comment type="caution">
    <text evidence="3">The sequence shown here is derived from an EMBL/GenBank/DDBJ whole genome shotgun (WGS) entry which is preliminary data.</text>
</comment>
<reference evidence="4" key="1">
    <citation type="journal article" date="2019" name="Int. J. Syst. Evol. Microbiol.">
        <title>The Global Catalogue of Microorganisms (GCM) 10K type strain sequencing project: providing services to taxonomists for standard genome sequencing and annotation.</title>
        <authorList>
            <consortium name="The Broad Institute Genomics Platform"/>
            <consortium name="The Broad Institute Genome Sequencing Center for Infectious Disease"/>
            <person name="Wu L."/>
            <person name="Ma J."/>
        </authorList>
    </citation>
    <scope>NUCLEOTIDE SEQUENCE [LARGE SCALE GENOMIC DNA]</scope>
    <source>
        <strain evidence="4">CCUG 30340</strain>
    </source>
</reference>
<evidence type="ECO:0000259" key="2">
    <source>
        <dbReference type="Pfam" id="PF18998"/>
    </source>
</evidence>
<feature type="domain" description="Bacterial repeat" evidence="2">
    <location>
        <begin position="724"/>
        <end position="762"/>
    </location>
</feature>
<organism evidence="3 4">
    <name type="scientific">Dokdonella ginsengisoli</name>
    <dbReference type="NCBI Taxonomy" id="363846"/>
    <lineage>
        <taxon>Bacteria</taxon>
        <taxon>Pseudomonadati</taxon>
        <taxon>Pseudomonadota</taxon>
        <taxon>Gammaproteobacteria</taxon>
        <taxon>Lysobacterales</taxon>
        <taxon>Rhodanobacteraceae</taxon>
        <taxon>Dokdonella</taxon>
    </lineage>
</organism>
<accession>A0ABV9QPA6</accession>
<evidence type="ECO:0000313" key="4">
    <source>
        <dbReference type="Proteomes" id="UP001595886"/>
    </source>
</evidence>
<dbReference type="RefSeq" id="WP_380018465.1">
    <property type="nucleotide sequence ID" value="NZ_JBHSHD010000001.1"/>
</dbReference>
<sequence length="1624" mass="166033">MKRLIHFLLLLLVFALPGLAPAVQPAGALDPTFADAGIQTYGLGQGLAEAGTAFAKAPDGRLYMVGRVMAGSPVKQGIGFMRMWPNGEKDLTFGNGGRRAYSDDLLGNLVVHDAAFQLNGKLVVAGEAGTKGAQPEKGMLVCRFNADGTPDEGFGGIEASPGCTFAKFAEGAVAQALVVQPDGRIALAGWTYVSGKQRALIARVKADGSFDTSIGGSGFRMPFPTTDSSFRDIEVGPGGGGGRLVAVGERTLAGEPDYDMLIAQFTLSDGKLDANFNPGSQAGRRTIAFNYYPKGHDRADAVKVSASGKVYAAGYAQYPGATDLNTVLTLVVLKSDGSDDNTFRDAGKTYYSACPDSGSNGNGGGWWVASICTQNPRDLTLLDDGKLVMAGSKALSMFALRLKANGDPDETFGSQDPDEKGFALVNASAGNAGSVANRIAVQGARVLLAGAAQHTPTDTSFSDFVIARLDHGKPEAFLVTPKVFPLGTGTTNPAAPQPVAHSGFVYFTLTPAAGYAIQNVTSNCAGTLLGDVFVAGPVTGNCSVNATFAADVTLTYRPDENGMLHWEQGYVQPGQEIVKIVPYGGSGPSVEAIPLEGYKFLKWNDDSVANPRVDANVIGSLNVTAKFVPKTYLVSQQLPKPVGGDMMPSSRIVKHGNHAPFSILPDPGYGVAAVSSPGCDGVLAGSTYVTGAVTADCQIDVDFVPSDVHYTLTYRAGSQCDIEGAVDGVLEQKVASGYDGATVKVTPKPGYQFVGWSDNFSGEMVGEVGQRTDAHVFGHLDVTAQCAPLDATLHSVTPVYGDGGVLDPHDPVLVPAGHSLQFKVLPAAGHALDTIGGCNGGTLEANVFTTAPITGDCEIHAAFVASQTQYQLHYAAGDGGLLEGVAEQSVIAGGSGAAVEAVAHPGHFFVQWSDGSTDNPRQDANVMADVDVVAQFAAEGQLTVTPSAGAGGSISPDLVQAVAPGTVLQFTVTPDPHFGIAEVSGCGGVLQGKLYTTAPIQADCHVQAQFVGSDVTYWLTYAAGAHGSLEGQLVQQVSSGGSGSAVLAKPEAGYQFVQWSDGSTVNPRTDAGVVADLDVIAQFAQSGSFVVKPVTGPGGSLSPALAQAVAPGNVVQFGVHPDDGFLIGEVAGCGGALVGNIYVTAAIQANCEVHASFVASSAQFQLTYLAGPNGSVVGAVQQSVPAGGDGEPVTAVPADGYFFVKWSDGWSESERTDADVSADLTVTAEFAAIGTPVHVVTPIAGAGGSLWPDVPQNVVDGDNAVFTVKPNPGFAIAQVTGCNGTLIGNQYVTAPVLGDCEVQASFVASAEVFVLDYHAGPNGAVNGQAQLSMQVAAGGQGEPVTATPAAGFTFVQWSDGSVANPRQDKNVAGDLDVTAEFAAEGTTIHAVVPLSGEGGALAPPVQQHVADGDTAVFEVVPNEGYAIAAIGGSCGGSLVGNQYITAPVTADCTVEASFVPSSQTFALVYNAGPNGRVNGQSAVAQNVVAGGSGPLVEAQPDAGHQFIQWSDGMLANPRQDTNVAADLDVTAKFAPVGATLYTVTAMASAGGGISPAVPMQVIAGETAAFTLLPNPGYGIQSVASSCGGTLVGNVFTTEPVHANCLIEAAFFDDRIFASGFETAP</sequence>
<dbReference type="Gene3D" id="2.80.10.50">
    <property type="match status" value="2"/>
</dbReference>
<dbReference type="InterPro" id="IPR013431">
    <property type="entry name" value="Delta_60_rpt"/>
</dbReference>
<protein>
    <recommendedName>
        <fullName evidence="2">Bacterial repeat domain-containing protein</fullName>
    </recommendedName>
</protein>
<feature type="domain" description="Bacterial repeat" evidence="2">
    <location>
        <begin position="1316"/>
        <end position="1383"/>
    </location>
</feature>
<proteinExistence type="predicted"/>
<feature type="domain" description="Bacterial repeat" evidence="2">
    <location>
        <begin position="1018"/>
        <end position="1085"/>
    </location>
</feature>
<dbReference type="Proteomes" id="UP001595886">
    <property type="component" value="Unassembled WGS sequence"/>
</dbReference>